<evidence type="ECO:0000313" key="2">
    <source>
        <dbReference type="EMBL" id="GAH43446.1"/>
    </source>
</evidence>
<reference evidence="2" key="1">
    <citation type="journal article" date="2014" name="Front. Microbiol.">
        <title>High frequency of phylogenetically diverse reductive dehalogenase-homologous genes in deep subseafloor sedimentary metagenomes.</title>
        <authorList>
            <person name="Kawai M."/>
            <person name="Futagami T."/>
            <person name="Toyoda A."/>
            <person name="Takaki Y."/>
            <person name="Nishi S."/>
            <person name="Hori S."/>
            <person name="Arai W."/>
            <person name="Tsubouchi T."/>
            <person name="Morono Y."/>
            <person name="Uchiyama I."/>
            <person name="Ito T."/>
            <person name="Fujiyama A."/>
            <person name="Inagaki F."/>
            <person name="Takami H."/>
        </authorList>
    </citation>
    <scope>NUCLEOTIDE SEQUENCE</scope>
    <source>
        <strain evidence="2">Expedition CK06-06</strain>
    </source>
</reference>
<dbReference type="Gene3D" id="2.10.260.10">
    <property type="match status" value="1"/>
</dbReference>
<proteinExistence type="predicted"/>
<dbReference type="SUPFAM" id="SSF89447">
    <property type="entry name" value="AbrB/MazE/MraZ-like"/>
    <property type="match status" value="1"/>
</dbReference>
<feature type="non-terminal residue" evidence="2">
    <location>
        <position position="85"/>
    </location>
</feature>
<evidence type="ECO:0000259" key="1">
    <source>
        <dbReference type="SMART" id="SM00966"/>
    </source>
</evidence>
<dbReference type="AlphaFoldDB" id="X1FCV3"/>
<name>X1FCV3_9ZZZZ</name>
<comment type="caution">
    <text evidence="2">The sequence shown here is derived from an EMBL/GenBank/DDBJ whole genome shotgun (WGS) entry which is preliminary data.</text>
</comment>
<gene>
    <name evidence="2" type="ORF">S03H2_14329</name>
</gene>
<dbReference type="SMART" id="SM00966">
    <property type="entry name" value="SpoVT_AbrB"/>
    <property type="match status" value="1"/>
</dbReference>
<organism evidence="2">
    <name type="scientific">marine sediment metagenome</name>
    <dbReference type="NCBI Taxonomy" id="412755"/>
    <lineage>
        <taxon>unclassified sequences</taxon>
        <taxon>metagenomes</taxon>
        <taxon>ecological metagenomes</taxon>
    </lineage>
</organism>
<dbReference type="GO" id="GO:0003677">
    <property type="term" value="F:DNA binding"/>
    <property type="evidence" value="ECO:0007669"/>
    <property type="project" value="InterPro"/>
</dbReference>
<dbReference type="InterPro" id="IPR037914">
    <property type="entry name" value="SpoVT-AbrB_sf"/>
</dbReference>
<protein>
    <recommendedName>
        <fullName evidence="1">SpoVT-AbrB domain-containing protein</fullName>
    </recommendedName>
</protein>
<dbReference type="EMBL" id="BARU01007271">
    <property type="protein sequence ID" value="GAH43446.1"/>
    <property type="molecule type" value="Genomic_DNA"/>
</dbReference>
<dbReference type="Pfam" id="PF04014">
    <property type="entry name" value="MazE_antitoxin"/>
    <property type="match status" value="1"/>
</dbReference>
<dbReference type="InterPro" id="IPR007159">
    <property type="entry name" value="SpoVT-AbrB_dom"/>
</dbReference>
<sequence length="85" mass="9355">MEPRKVQKVGYSTLSVSIPMKWAKKTGIQKGDVVFISEENDGALRITPEPTKAGDSSVYVVNVDNCDNTKVLERVIVGNYVLGRN</sequence>
<feature type="domain" description="SpoVT-AbrB" evidence="1">
    <location>
        <begin position="8"/>
        <end position="54"/>
    </location>
</feature>
<accession>X1FCV3</accession>